<dbReference type="PANTHER" id="PTHR11280:SF6">
    <property type="entry name" value="GLUCOSAMINE-6-PHOSPHATE ISOMERASE NAGB"/>
    <property type="match status" value="1"/>
</dbReference>
<dbReference type="AlphaFoldDB" id="A0A2N1PHZ7"/>
<dbReference type="GO" id="GO:0005737">
    <property type="term" value="C:cytoplasm"/>
    <property type="evidence" value="ECO:0007669"/>
    <property type="project" value="TreeGrafter"/>
</dbReference>
<proteinExistence type="predicted"/>
<dbReference type="Proteomes" id="UP000233256">
    <property type="component" value="Unassembled WGS sequence"/>
</dbReference>
<dbReference type="GO" id="GO:0006043">
    <property type="term" value="P:glucosamine catabolic process"/>
    <property type="evidence" value="ECO:0007669"/>
    <property type="project" value="TreeGrafter"/>
</dbReference>
<dbReference type="PANTHER" id="PTHR11280">
    <property type="entry name" value="GLUCOSAMINE-6-PHOSPHATE ISOMERASE"/>
    <property type="match status" value="1"/>
</dbReference>
<reference evidence="2 3" key="1">
    <citation type="journal article" date="2017" name="ISME J.">
        <title>Potential for microbial H2 and metal transformations associated with novel bacteria and archaea in deep terrestrial subsurface sediments.</title>
        <authorList>
            <person name="Hernsdorf A.W."/>
            <person name="Amano Y."/>
            <person name="Miyakawa K."/>
            <person name="Ise K."/>
            <person name="Suzuki Y."/>
            <person name="Anantharaman K."/>
            <person name="Probst A."/>
            <person name="Burstein D."/>
            <person name="Thomas B.C."/>
            <person name="Banfield J.F."/>
        </authorList>
    </citation>
    <scope>NUCLEOTIDE SEQUENCE [LARGE SCALE GENOMIC DNA]</scope>
    <source>
        <strain evidence="2">HGW-Wallbacteria-1</strain>
    </source>
</reference>
<dbReference type="EMBL" id="PGXC01000079">
    <property type="protein sequence ID" value="PKK87967.1"/>
    <property type="molecule type" value="Genomic_DNA"/>
</dbReference>
<dbReference type="GO" id="GO:0004342">
    <property type="term" value="F:glucosamine-6-phosphate deaminase activity"/>
    <property type="evidence" value="ECO:0007669"/>
    <property type="project" value="InterPro"/>
</dbReference>
<evidence type="ECO:0000313" key="2">
    <source>
        <dbReference type="EMBL" id="PKK87967.1"/>
    </source>
</evidence>
<comment type="caution">
    <text evidence="2">The sequence shown here is derived from an EMBL/GenBank/DDBJ whole genome shotgun (WGS) entry which is preliminary data.</text>
</comment>
<dbReference type="Gene3D" id="3.40.50.1360">
    <property type="match status" value="1"/>
</dbReference>
<gene>
    <name evidence="2" type="ORF">CVV64_20900</name>
</gene>
<protein>
    <submittedName>
        <fullName evidence="2">Glucosamine-6-phosphate deaminase</fullName>
    </submittedName>
</protein>
<dbReference type="InterPro" id="IPR006148">
    <property type="entry name" value="Glc/Gal-6P_isomerase"/>
</dbReference>
<dbReference type="GO" id="GO:0019262">
    <property type="term" value="P:N-acetylneuraminate catabolic process"/>
    <property type="evidence" value="ECO:0007669"/>
    <property type="project" value="TreeGrafter"/>
</dbReference>
<dbReference type="InterPro" id="IPR004547">
    <property type="entry name" value="Glucosamine6P_isomerase"/>
</dbReference>
<dbReference type="GO" id="GO:0005975">
    <property type="term" value="P:carbohydrate metabolic process"/>
    <property type="evidence" value="ECO:0007669"/>
    <property type="project" value="InterPro"/>
</dbReference>
<evidence type="ECO:0000313" key="3">
    <source>
        <dbReference type="Proteomes" id="UP000233256"/>
    </source>
</evidence>
<dbReference type="Pfam" id="PF01182">
    <property type="entry name" value="Glucosamine_iso"/>
    <property type="match status" value="1"/>
</dbReference>
<organism evidence="2 3">
    <name type="scientific">Candidatus Wallbacteria bacterium HGW-Wallbacteria-1</name>
    <dbReference type="NCBI Taxonomy" id="2013854"/>
    <lineage>
        <taxon>Bacteria</taxon>
        <taxon>Candidatus Walliibacteriota</taxon>
    </lineage>
</organism>
<dbReference type="GO" id="GO:0042802">
    <property type="term" value="F:identical protein binding"/>
    <property type="evidence" value="ECO:0007669"/>
    <property type="project" value="TreeGrafter"/>
</dbReference>
<evidence type="ECO:0000259" key="1">
    <source>
        <dbReference type="Pfam" id="PF01182"/>
    </source>
</evidence>
<feature type="domain" description="Glucosamine/galactosamine-6-phosphate isomerase" evidence="1">
    <location>
        <begin position="11"/>
        <end position="225"/>
    </location>
</feature>
<dbReference type="GO" id="GO:0006046">
    <property type="term" value="P:N-acetylglucosamine catabolic process"/>
    <property type="evidence" value="ECO:0007669"/>
    <property type="project" value="TreeGrafter"/>
</dbReference>
<dbReference type="SUPFAM" id="SSF100950">
    <property type="entry name" value="NagB/RpiA/CoA transferase-like"/>
    <property type="match status" value="1"/>
</dbReference>
<dbReference type="InterPro" id="IPR037171">
    <property type="entry name" value="NagB/RpiA_transferase-like"/>
</dbReference>
<accession>A0A2N1PHZ7</accession>
<sequence>MEVITKENEVEMGKFAATVGAEAIRSAILKNGEARIILATGASQFEMLRHLVTMDVAWEKVSMFHLDEYCNLAMTHAASFRKYLKERFVDIVHPKEVHYVDGEIDIEKHIEQLTRSMRIKPIDVAFIGIGENSHIAFNDPPADFLIDDAYIVVDLDEDCKQQQVSEGWFHSLAEVPEKAISMTVHQILQANKIICSVPGIRKAKAMKNTLESDEITPMVPATILRSHPDCVIVLDRDAASLLA</sequence>
<dbReference type="CDD" id="cd01399">
    <property type="entry name" value="GlcN6P_deaminase"/>
    <property type="match status" value="1"/>
</dbReference>
<name>A0A2N1PHZ7_9BACT</name>